<accession>A0A5B8K1C6</accession>
<dbReference type="GO" id="GO:0005886">
    <property type="term" value="C:plasma membrane"/>
    <property type="evidence" value="ECO:0007669"/>
    <property type="project" value="UniProtKB-SubCell"/>
</dbReference>
<dbReference type="EMBL" id="CP041663">
    <property type="protein sequence ID" value="QDY88430.1"/>
    <property type="molecule type" value="Genomic_DNA"/>
</dbReference>
<dbReference type="Pfam" id="PF02417">
    <property type="entry name" value="Chromate_transp"/>
    <property type="match status" value="1"/>
</dbReference>
<dbReference type="AlphaFoldDB" id="A0A5B8K1C6"/>
<comment type="similarity">
    <text evidence="2">Belongs to the chromate ion transporter (CHR) (TC 2.A.51) family.</text>
</comment>
<keyword evidence="6 7" id="KW-0472">Membrane</keyword>
<reference evidence="9" key="1">
    <citation type="submission" date="2019-07" db="EMBL/GenBank/DDBJ databases">
        <title>Complete genome sequences of three Mycoplasma sp. 1220 strains.</title>
        <authorList>
            <person name="Grozner D."/>
            <person name="Forro B."/>
            <person name="Kovacs A.B."/>
            <person name="Marton S."/>
            <person name="Banyai K."/>
            <person name="Kreizinger Z."/>
            <person name="Sulyok K.M."/>
            <person name="Gyuranecz M."/>
        </authorList>
    </citation>
    <scope>NUCLEOTIDE SEQUENCE [LARGE SCALE GENOMIC DNA]</scope>
    <source>
        <strain evidence="9">MYCAV93</strain>
    </source>
</reference>
<evidence type="ECO:0000256" key="7">
    <source>
        <dbReference type="SAM" id="Phobius"/>
    </source>
</evidence>
<dbReference type="OrthoDB" id="401329at2"/>
<dbReference type="InterPro" id="IPR003370">
    <property type="entry name" value="Chromate_transpt"/>
</dbReference>
<evidence type="ECO:0000313" key="9">
    <source>
        <dbReference type="Proteomes" id="UP000317512"/>
    </source>
</evidence>
<comment type="subcellular location">
    <subcellularLocation>
        <location evidence="1">Cell membrane</location>
        <topology evidence="1">Multi-pass membrane protein</topology>
    </subcellularLocation>
</comment>
<keyword evidence="5 7" id="KW-1133">Transmembrane helix</keyword>
<name>A0A5B8K1C6_9MOLU</name>
<dbReference type="GO" id="GO:0015109">
    <property type="term" value="F:chromate transmembrane transporter activity"/>
    <property type="evidence" value="ECO:0007669"/>
    <property type="project" value="InterPro"/>
</dbReference>
<organism evidence="8 9">
    <name type="scientific">Mycoplasma anserisalpingitidis</name>
    <dbReference type="NCBI Taxonomy" id="519450"/>
    <lineage>
        <taxon>Bacteria</taxon>
        <taxon>Bacillati</taxon>
        <taxon>Mycoplasmatota</taxon>
        <taxon>Mollicutes</taxon>
        <taxon>Mycoplasmataceae</taxon>
        <taxon>Mycoplasma</taxon>
    </lineage>
</organism>
<keyword evidence="4 7" id="KW-0812">Transmembrane</keyword>
<feature type="transmembrane region" description="Helical" evidence="7">
    <location>
        <begin position="173"/>
        <end position="195"/>
    </location>
</feature>
<feature type="transmembrane region" description="Helical" evidence="7">
    <location>
        <begin position="202"/>
        <end position="220"/>
    </location>
</feature>
<evidence type="ECO:0000256" key="3">
    <source>
        <dbReference type="ARBA" id="ARBA00022475"/>
    </source>
</evidence>
<evidence type="ECO:0000256" key="4">
    <source>
        <dbReference type="ARBA" id="ARBA00022692"/>
    </source>
</evidence>
<evidence type="ECO:0000313" key="8">
    <source>
        <dbReference type="EMBL" id="QDY88430.1"/>
    </source>
</evidence>
<feature type="transmembrane region" description="Helical" evidence="7">
    <location>
        <begin position="83"/>
        <end position="108"/>
    </location>
</feature>
<feature type="transmembrane region" description="Helical" evidence="7">
    <location>
        <begin position="129"/>
        <end position="153"/>
    </location>
</feature>
<proteinExistence type="inferred from homology"/>
<sequence>MMFILALLLTFLFLIIASLSVFGGGQIFMPIFKWIWLFIAKNFNIEITETMINNAFTVSNSTPGILSTKFAFFTGYFIGNGSWYGHILTIITYIFFIAPAILMMFYCMKYINKFNDSPVLKRLIVILKPVVAGIVISLAVQLITNVIFPYLIFNDSASDYFKFDFGNSKAIFFSGWRLIVLYIYVPISSIISFVLYRKKVSLFWLIVANVAICLIIFAPWL</sequence>
<protein>
    <submittedName>
        <fullName evidence="8">Chromate transporter</fullName>
    </submittedName>
</protein>
<keyword evidence="3" id="KW-1003">Cell membrane</keyword>
<dbReference type="Proteomes" id="UP000317512">
    <property type="component" value="Chromosome"/>
</dbReference>
<gene>
    <name evidence="8" type="ORF">FOY43_02005</name>
</gene>
<evidence type="ECO:0000256" key="2">
    <source>
        <dbReference type="ARBA" id="ARBA00005262"/>
    </source>
</evidence>
<evidence type="ECO:0000256" key="5">
    <source>
        <dbReference type="ARBA" id="ARBA00022989"/>
    </source>
</evidence>
<evidence type="ECO:0000256" key="1">
    <source>
        <dbReference type="ARBA" id="ARBA00004651"/>
    </source>
</evidence>
<evidence type="ECO:0000256" key="6">
    <source>
        <dbReference type="ARBA" id="ARBA00023136"/>
    </source>
</evidence>